<comment type="similarity">
    <text evidence="2">Belongs to the autoinducer-2 exporter (AI-2E) (TC 2.A.86) family.</text>
</comment>
<dbReference type="PANTHER" id="PTHR21716">
    <property type="entry name" value="TRANSMEMBRANE PROTEIN"/>
    <property type="match status" value="1"/>
</dbReference>
<feature type="transmembrane region" description="Helical" evidence="8">
    <location>
        <begin position="238"/>
        <end position="260"/>
    </location>
</feature>
<dbReference type="PANTHER" id="PTHR21716:SF53">
    <property type="entry name" value="PERMEASE PERM-RELATED"/>
    <property type="match status" value="1"/>
</dbReference>
<keyword evidence="7 8" id="KW-0472">Membrane</keyword>
<keyword evidence="6 8" id="KW-1133">Transmembrane helix</keyword>
<evidence type="ECO:0000256" key="4">
    <source>
        <dbReference type="ARBA" id="ARBA00022475"/>
    </source>
</evidence>
<evidence type="ECO:0000256" key="2">
    <source>
        <dbReference type="ARBA" id="ARBA00009773"/>
    </source>
</evidence>
<comment type="caution">
    <text evidence="9">The sequence shown here is derived from an EMBL/GenBank/DDBJ whole genome shotgun (WGS) entry which is preliminary data.</text>
</comment>
<evidence type="ECO:0000256" key="8">
    <source>
        <dbReference type="SAM" id="Phobius"/>
    </source>
</evidence>
<dbReference type="GO" id="GO:0055085">
    <property type="term" value="P:transmembrane transport"/>
    <property type="evidence" value="ECO:0007669"/>
    <property type="project" value="TreeGrafter"/>
</dbReference>
<keyword evidence="5 8" id="KW-0812">Transmembrane</keyword>
<sequence>MFFGKKENKELDIRKINEVSSLAAKVLRIFYLILIAGGAYIVIKLFQETRILDFVFTIVKVALPLFIGLIIAWLLEPFIKWLESKKIKRTFGAIIAYLILFLVILLILWALIPLLADQIREFLRIAPSVFDSIRSWTVDALDKLDSISGLDVNALKDKIFNNFENIAEHITGTLPETIISVVSSIFSGLGTFVLGLIIGFFLLISFDNTNNLFNFIPKNIRGTTVELLDKINGSLRKYVKGACIDCGVIFILSSIGLWLVGLKAPALFGFFCGLTNIIPYAGPYIGGAPAAIVGFVQSPTVGILVILVIAVIQFLEGNFLQPYIMSKTTKLHPVTILLGLLVFGYFFGIIGMLISTPVISVCKTIFMFYDNKYGIMDYTRKEELKE</sequence>
<dbReference type="InterPro" id="IPR002549">
    <property type="entry name" value="AI-2E-like"/>
</dbReference>
<gene>
    <name evidence="9" type="ORF">IAB27_06150</name>
</gene>
<comment type="subcellular location">
    <subcellularLocation>
        <location evidence="1">Cell membrane</location>
        <topology evidence="1">Multi-pass membrane protein</topology>
    </subcellularLocation>
</comment>
<evidence type="ECO:0000256" key="5">
    <source>
        <dbReference type="ARBA" id="ARBA00022692"/>
    </source>
</evidence>
<feature type="transmembrane region" description="Helical" evidence="8">
    <location>
        <begin position="178"/>
        <end position="204"/>
    </location>
</feature>
<evidence type="ECO:0000313" key="9">
    <source>
        <dbReference type="EMBL" id="HIQ91185.1"/>
    </source>
</evidence>
<proteinExistence type="inferred from homology"/>
<dbReference type="AlphaFoldDB" id="A0A9D1CZH9"/>
<evidence type="ECO:0000256" key="1">
    <source>
        <dbReference type="ARBA" id="ARBA00004651"/>
    </source>
</evidence>
<evidence type="ECO:0000256" key="7">
    <source>
        <dbReference type="ARBA" id="ARBA00023136"/>
    </source>
</evidence>
<feature type="transmembrane region" description="Helical" evidence="8">
    <location>
        <begin position="55"/>
        <end position="79"/>
    </location>
</feature>
<accession>A0A9D1CZH9</accession>
<protein>
    <submittedName>
        <fullName evidence="9">AI-2E family transporter</fullName>
    </submittedName>
</protein>
<name>A0A9D1CZH9_9FIRM</name>
<reference evidence="9" key="1">
    <citation type="submission" date="2020-10" db="EMBL/GenBank/DDBJ databases">
        <authorList>
            <person name="Gilroy R."/>
        </authorList>
    </citation>
    <scope>NUCLEOTIDE SEQUENCE</scope>
    <source>
        <strain evidence="9">CHK147-3167</strain>
    </source>
</reference>
<feature type="transmembrane region" description="Helical" evidence="8">
    <location>
        <begin position="292"/>
        <end position="315"/>
    </location>
</feature>
<evidence type="ECO:0000256" key="3">
    <source>
        <dbReference type="ARBA" id="ARBA00022448"/>
    </source>
</evidence>
<keyword evidence="4" id="KW-1003">Cell membrane</keyword>
<dbReference type="GO" id="GO:0005886">
    <property type="term" value="C:plasma membrane"/>
    <property type="evidence" value="ECO:0007669"/>
    <property type="project" value="UniProtKB-SubCell"/>
</dbReference>
<dbReference type="Pfam" id="PF01594">
    <property type="entry name" value="AI-2E_transport"/>
    <property type="match status" value="1"/>
</dbReference>
<evidence type="ECO:0000256" key="6">
    <source>
        <dbReference type="ARBA" id="ARBA00022989"/>
    </source>
</evidence>
<feature type="transmembrane region" description="Helical" evidence="8">
    <location>
        <begin position="335"/>
        <end position="362"/>
    </location>
</feature>
<keyword evidence="3" id="KW-0813">Transport</keyword>
<dbReference type="EMBL" id="DVFV01000105">
    <property type="protein sequence ID" value="HIQ91185.1"/>
    <property type="molecule type" value="Genomic_DNA"/>
</dbReference>
<evidence type="ECO:0000313" key="10">
    <source>
        <dbReference type="Proteomes" id="UP000886786"/>
    </source>
</evidence>
<feature type="transmembrane region" description="Helical" evidence="8">
    <location>
        <begin position="91"/>
        <end position="112"/>
    </location>
</feature>
<reference evidence="9" key="2">
    <citation type="journal article" date="2021" name="PeerJ">
        <title>Extensive microbial diversity within the chicken gut microbiome revealed by metagenomics and culture.</title>
        <authorList>
            <person name="Gilroy R."/>
            <person name="Ravi A."/>
            <person name="Getino M."/>
            <person name="Pursley I."/>
            <person name="Horton D.L."/>
            <person name="Alikhan N.F."/>
            <person name="Baker D."/>
            <person name="Gharbi K."/>
            <person name="Hall N."/>
            <person name="Watson M."/>
            <person name="Adriaenssens E.M."/>
            <person name="Foster-Nyarko E."/>
            <person name="Jarju S."/>
            <person name="Secka A."/>
            <person name="Antonio M."/>
            <person name="Oren A."/>
            <person name="Chaudhuri R.R."/>
            <person name="La Ragione R."/>
            <person name="Hildebrand F."/>
            <person name="Pallen M.J."/>
        </authorList>
    </citation>
    <scope>NUCLEOTIDE SEQUENCE</scope>
    <source>
        <strain evidence="9">CHK147-3167</strain>
    </source>
</reference>
<dbReference type="Proteomes" id="UP000886786">
    <property type="component" value="Unassembled WGS sequence"/>
</dbReference>
<organism evidence="9 10">
    <name type="scientific">Candidatus Coprosoma intestinipullorum</name>
    <dbReference type="NCBI Taxonomy" id="2840752"/>
    <lineage>
        <taxon>Bacteria</taxon>
        <taxon>Bacillati</taxon>
        <taxon>Bacillota</taxon>
        <taxon>Bacillota incertae sedis</taxon>
        <taxon>Candidatus Coprosoma</taxon>
    </lineage>
</organism>
<feature type="transmembrane region" description="Helical" evidence="8">
    <location>
        <begin position="21"/>
        <end position="43"/>
    </location>
</feature>